<evidence type="ECO:0000256" key="2">
    <source>
        <dbReference type="RuleBase" id="RU000397"/>
    </source>
</evidence>
<dbReference type="InterPro" id="IPR036291">
    <property type="entry name" value="NAD(P)-bd_dom_sf"/>
</dbReference>
<dbReference type="CDD" id="cd05214">
    <property type="entry name" value="GAPDH_I_N"/>
    <property type="match status" value="1"/>
</dbReference>
<feature type="domain" description="Glyceraldehyde 3-phosphate dehydrogenase NAD(P) binding" evidence="3">
    <location>
        <begin position="2"/>
        <end position="150"/>
    </location>
</feature>
<dbReference type="Pfam" id="PF02800">
    <property type="entry name" value="Gp_dh_C"/>
    <property type="match status" value="1"/>
</dbReference>
<evidence type="ECO:0000259" key="3">
    <source>
        <dbReference type="SMART" id="SM00846"/>
    </source>
</evidence>
<dbReference type="PIRSF" id="PIRSF000149">
    <property type="entry name" value="GAP_DH"/>
    <property type="match status" value="1"/>
</dbReference>
<name>A0ABP7QBC2_9GAMM</name>
<dbReference type="InterPro" id="IPR020829">
    <property type="entry name" value="GlycerAld_3-P_DH_cat"/>
</dbReference>
<dbReference type="SUPFAM" id="SSF55347">
    <property type="entry name" value="Glyceraldehyde-3-phosphate dehydrogenase-like, C-terminal domain"/>
    <property type="match status" value="1"/>
</dbReference>
<keyword evidence="5" id="KW-1185">Reference proteome</keyword>
<dbReference type="Pfam" id="PF00044">
    <property type="entry name" value="Gp_dh_N"/>
    <property type="match status" value="1"/>
</dbReference>
<evidence type="ECO:0000313" key="5">
    <source>
        <dbReference type="Proteomes" id="UP001501337"/>
    </source>
</evidence>
<organism evidence="4 5">
    <name type="scientific">Allohahella marinimesophila</name>
    <dbReference type="NCBI Taxonomy" id="1054972"/>
    <lineage>
        <taxon>Bacteria</taxon>
        <taxon>Pseudomonadati</taxon>
        <taxon>Pseudomonadota</taxon>
        <taxon>Gammaproteobacteria</taxon>
        <taxon>Oceanospirillales</taxon>
        <taxon>Hahellaceae</taxon>
        <taxon>Allohahella</taxon>
    </lineage>
</organism>
<dbReference type="InterPro" id="IPR020830">
    <property type="entry name" value="GlycerAld_3-P_DH_AS"/>
</dbReference>
<gene>
    <name evidence="4" type="primary">gap_2</name>
    <name evidence="4" type="ORF">GCM10022278_39920</name>
</gene>
<dbReference type="RefSeq" id="WP_344809749.1">
    <property type="nucleotide sequence ID" value="NZ_BAABBO010000024.1"/>
</dbReference>
<dbReference type="SUPFAM" id="SSF51735">
    <property type="entry name" value="NAD(P)-binding Rossmann-fold domains"/>
    <property type="match status" value="1"/>
</dbReference>
<dbReference type="InterPro" id="IPR020828">
    <property type="entry name" value="GlycerAld_3-P_DH_NAD(P)-bd"/>
</dbReference>
<proteinExistence type="inferred from homology"/>
<reference evidence="5" key="1">
    <citation type="journal article" date="2019" name="Int. J. Syst. Evol. Microbiol.">
        <title>The Global Catalogue of Microorganisms (GCM) 10K type strain sequencing project: providing services to taxonomists for standard genome sequencing and annotation.</title>
        <authorList>
            <consortium name="The Broad Institute Genomics Platform"/>
            <consortium name="The Broad Institute Genome Sequencing Center for Infectious Disease"/>
            <person name="Wu L."/>
            <person name="Ma J."/>
        </authorList>
    </citation>
    <scope>NUCLEOTIDE SEQUENCE [LARGE SCALE GENOMIC DNA]</scope>
    <source>
        <strain evidence="5">JCM 17555</strain>
    </source>
</reference>
<evidence type="ECO:0000256" key="1">
    <source>
        <dbReference type="ARBA" id="ARBA00023002"/>
    </source>
</evidence>
<comment type="similarity">
    <text evidence="2">Belongs to the glyceraldehyde-3-phosphate dehydrogenase family.</text>
</comment>
<evidence type="ECO:0000313" key="4">
    <source>
        <dbReference type="EMBL" id="GAA3979424.1"/>
    </source>
</evidence>
<protein>
    <submittedName>
        <fullName evidence="4">Type I glyceraldehyde-3-phosphate dehydrogenase</fullName>
    </submittedName>
</protein>
<dbReference type="Gene3D" id="3.40.50.720">
    <property type="entry name" value="NAD(P)-binding Rossmann-like Domain"/>
    <property type="match status" value="1"/>
</dbReference>
<dbReference type="PANTHER" id="PTHR43148">
    <property type="entry name" value="GLYCERALDEHYDE-3-PHOSPHATE DEHYDROGENASE 2"/>
    <property type="match status" value="1"/>
</dbReference>
<dbReference type="PROSITE" id="PS00071">
    <property type="entry name" value="GAPDH"/>
    <property type="match status" value="1"/>
</dbReference>
<dbReference type="InterPro" id="IPR020831">
    <property type="entry name" value="GlycerAld/Erythrose_P_DH"/>
</dbReference>
<accession>A0ABP7QBC2</accession>
<dbReference type="SMART" id="SM00846">
    <property type="entry name" value="Gp_dh_N"/>
    <property type="match status" value="1"/>
</dbReference>
<comment type="caution">
    <text evidence="4">The sequence shown here is derived from an EMBL/GenBank/DDBJ whole genome shotgun (WGS) entry which is preliminary data.</text>
</comment>
<sequence length="331" mass="35960">MIRIAINGLGRIGRAVLKQALKHPDLEIVAVNDLQTPKDLRYLLQYDTAYGRFAETISTENADLLIGQQRIRCFQEKEPSQLPWDELKIDVVFECTGAFNTRSGIEQHLKAGATRAIMSAPPKGKDETPLELVVAGINSSEDAAFSAASCTTNCIAPVMEILDRRIGIAKAVLNTIHAYTSSQSMVDAPAKKPERGRAGAMNMVPTSTGAAKAATQILPQLKDRFDGLAVRVPVLVGSIADITFVAKRSTSVDEVNSILREEQASDRYQAIISVTDDPIVSADIVQDPHAGIVDLGQTKVVADDLVKVMVWYDNEWGYAAQMIRAAEALEI</sequence>
<dbReference type="CDD" id="cd18126">
    <property type="entry name" value="GAPDH_I_C"/>
    <property type="match status" value="1"/>
</dbReference>
<dbReference type="EMBL" id="BAABBO010000024">
    <property type="protein sequence ID" value="GAA3979424.1"/>
    <property type="molecule type" value="Genomic_DNA"/>
</dbReference>
<keyword evidence="1" id="KW-0560">Oxidoreductase</keyword>
<dbReference type="PRINTS" id="PR00078">
    <property type="entry name" value="G3PDHDRGNASE"/>
</dbReference>
<dbReference type="Gene3D" id="3.30.360.10">
    <property type="entry name" value="Dihydrodipicolinate Reductase, domain 2"/>
    <property type="match status" value="1"/>
</dbReference>
<dbReference type="Proteomes" id="UP001501337">
    <property type="component" value="Unassembled WGS sequence"/>
</dbReference>